<keyword evidence="2" id="KW-0012">Acyltransferase</keyword>
<reference evidence="3" key="1">
    <citation type="journal article" date="2019" name="Int. J. Syst. Evol. Microbiol.">
        <title>The Global Catalogue of Microorganisms (GCM) 10K type strain sequencing project: providing services to taxonomists for standard genome sequencing and annotation.</title>
        <authorList>
            <consortium name="The Broad Institute Genomics Platform"/>
            <consortium name="The Broad Institute Genome Sequencing Center for Infectious Disease"/>
            <person name="Wu L."/>
            <person name="Ma J."/>
        </authorList>
    </citation>
    <scope>NUCLEOTIDE SEQUENCE [LARGE SCALE GENOMIC DNA]</scope>
    <source>
        <strain evidence="3">KCTC 52127</strain>
    </source>
</reference>
<dbReference type="InterPro" id="IPR051531">
    <property type="entry name" value="N-acetyltransferase"/>
</dbReference>
<dbReference type="PANTHER" id="PTHR43792">
    <property type="entry name" value="GNAT FAMILY, PUTATIVE (AFU_ORTHOLOGUE AFUA_3G00765)-RELATED-RELATED"/>
    <property type="match status" value="1"/>
</dbReference>
<dbReference type="PROSITE" id="PS51186">
    <property type="entry name" value="GNAT"/>
    <property type="match status" value="1"/>
</dbReference>
<accession>A0ABW5LXA0</accession>
<evidence type="ECO:0000259" key="1">
    <source>
        <dbReference type="PROSITE" id="PS51186"/>
    </source>
</evidence>
<dbReference type="PANTHER" id="PTHR43792:SF1">
    <property type="entry name" value="N-ACETYLTRANSFERASE DOMAIN-CONTAINING PROTEIN"/>
    <property type="match status" value="1"/>
</dbReference>
<dbReference type="SUPFAM" id="SSF55729">
    <property type="entry name" value="Acyl-CoA N-acyltransferases (Nat)"/>
    <property type="match status" value="1"/>
</dbReference>
<evidence type="ECO:0000313" key="2">
    <source>
        <dbReference type="EMBL" id="MFD2567952.1"/>
    </source>
</evidence>
<dbReference type="InterPro" id="IPR000182">
    <property type="entry name" value="GNAT_dom"/>
</dbReference>
<dbReference type="EMBL" id="JBHULH010000004">
    <property type="protein sequence ID" value="MFD2567952.1"/>
    <property type="molecule type" value="Genomic_DNA"/>
</dbReference>
<keyword evidence="3" id="KW-1185">Reference proteome</keyword>
<name>A0ABW5LXA0_9FLAO</name>
<organism evidence="2 3">
    <name type="scientific">Pseudotenacibaculum haliotis</name>
    <dbReference type="NCBI Taxonomy" id="1862138"/>
    <lineage>
        <taxon>Bacteria</taxon>
        <taxon>Pseudomonadati</taxon>
        <taxon>Bacteroidota</taxon>
        <taxon>Flavobacteriia</taxon>
        <taxon>Flavobacteriales</taxon>
        <taxon>Flavobacteriaceae</taxon>
        <taxon>Pseudotenacibaculum</taxon>
    </lineage>
</organism>
<dbReference type="RefSeq" id="WP_379666657.1">
    <property type="nucleotide sequence ID" value="NZ_JBHULH010000004.1"/>
</dbReference>
<dbReference type="EC" id="2.3.-.-" evidence="2"/>
<feature type="domain" description="N-acetyltransferase" evidence="1">
    <location>
        <begin position="12"/>
        <end position="170"/>
    </location>
</feature>
<evidence type="ECO:0000313" key="3">
    <source>
        <dbReference type="Proteomes" id="UP001597508"/>
    </source>
</evidence>
<dbReference type="Proteomes" id="UP001597508">
    <property type="component" value="Unassembled WGS sequence"/>
</dbReference>
<dbReference type="GO" id="GO:0016746">
    <property type="term" value="F:acyltransferase activity"/>
    <property type="evidence" value="ECO:0007669"/>
    <property type="project" value="UniProtKB-KW"/>
</dbReference>
<dbReference type="InterPro" id="IPR016181">
    <property type="entry name" value="Acyl_CoA_acyltransferase"/>
</dbReference>
<dbReference type="Gene3D" id="3.40.630.30">
    <property type="match status" value="1"/>
</dbReference>
<comment type="caution">
    <text evidence="2">The sequence shown here is derived from an EMBL/GenBank/DDBJ whole genome shotgun (WGS) entry which is preliminary data.</text>
</comment>
<keyword evidence="2" id="KW-0808">Transferase</keyword>
<sequence length="170" mass="19949">MNTQIIFETERLIVRRLQVGDLEPFHEMQASYNVMRFVRPTAMTREENEKELPDLIRKYDEKDNEFWIYAIERKSDNAFIGTCALVKDDNRDDEIGYRFLQKYWGMGYGYEVCEGLIGYCKSISMPKLIGFVADENIASAKILQKCNFKEVGKHIDPQLNIPETKYELVL</sequence>
<gene>
    <name evidence="2" type="ORF">ACFSRZ_11250</name>
</gene>
<dbReference type="Pfam" id="PF13302">
    <property type="entry name" value="Acetyltransf_3"/>
    <property type="match status" value="1"/>
</dbReference>
<protein>
    <submittedName>
        <fullName evidence="2">GNAT family N-acetyltransferase</fullName>
        <ecNumber evidence="2">2.3.-.-</ecNumber>
    </submittedName>
</protein>
<proteinExistence type="predicted"/>